<dbReference type="InterPro" id="IPR003959">
    <property type="entry name" value="ATPase_AAA_core"/>
</dbReference>
<dbReference type="STRING" id="1111077.M1W7L1"/>
<dbReference type="Gene3D" id="3.40.50.300">
    <property type="entry name" value="P-loop containing nucleotide triphosphate hydrolases"/>
    <property type="match status" value="3"/>
</dbReference>
<dbReference type="PROSITE" id="PS51903">
    <property type="entry name" value="CLP_R"/>
    <property type="match status" value="1"/>
</dbReference>
<evidence type="ECO:0000256" key="7">
    <source>
        <dbReference type="RuleBase" id="RU004432"/>
    </source>
</evidence>
<dbReference type="GO" id="GO:0071218">
    <property type="term" value="P:cellular response to misfolded protein"/>
    <property type="evidence" value="ECO:0007669"/>
    <property type="project" value="EnsemblFungi"/>
</dbReference>
<dbReference type="FunFam" id="3.40.50.300:FF:000120">
    <property type="entry name" value="ATP-dependent chaperone ClpB"/>
    <property type="match status" value="1"/>
</dbReference>
<dbReference type="HOGENOM" id="CLU_005070_4_2_1"/>
<keyword evidence="3 7" id="KW-0547">Nucleotide-binding</keyword>
<dbReference type="GO" id="GO:0030163">
    <property type="term" value="P:protein catabolic process"/>
    <property type="evidence" value="ECO:0007669"/>
    <property type="project" value="EnsemblFungi"/>
</dbReference>
<dbReference type="PRINTS" id="PR00300">
    <property type="entry name" value="CLPPROTEASEA"/>
</dbReference>
<dbReference type="SMART" id="SM00382">
    <property type="entry name" value="AAA"/>
    <property type="match status" value="2"/>
</dbReference>
<keyword evidence="2 6" id="KW-0677">Repeat</keyword>
<evidence type="ECO:0000256" key="1">
    <source>
        <dbReference type="ARBA" id="ARBA00008675"/>
    </source>
</evidence>
<dbReference type="GO" id="GO:0051082">
    <property type="term" value="F:unfolded protein binding"/>
    <property type="evidence" value="ECO:0007669"/>
    <property type="project" value="TreeGrafter"/>
</dbReference>
<dbReference type="CDD" id="cd00009">
    <property type="entry name" value="AAA"/>
    <property type="match status" value="1"/>
</dbReference>
<dbReference type="InterPro" id="IPR003593">
    <property type="entry name" value="AAA+_ATPase"/>
</dbReference>
<evidence type="ECO:0000256" key="2">
    <source>
        <dbReference type="ARBA" id="ARBA00022737"/>
    </source>
</evidence>
<dbReference type="GO" id="GO:0051087">
    <property type="term" value="F:protein-folding chaperone binding"/>
    <property type="evidence" value="ECO:0007669"/>
    <property type="project" value="TreeGrafter"/>
</dbReference>
<feature type="compositionally biased region" description="Acidic residues" evidence="9">
    <location>
        <begin position="897"/>
        <end position="911"/>
    </location>
</feature>
<keyword evidence="11" id="KW-0346">Stress response</keyword>
<name>M1W7L1_CLAP2</name>
<dbReference type="Pfam" id="PF00004">
    <property type="entry name" value="AAA"/>
    <property type="match status" value="1"/>
</dbReference>
<dbReference type="InterPro" id="IPR028299">
    <property type="entry name" value="ClpA/B_CS2"/>
</dbReference>
<proteinExistence type="inferred from homology"/>
<dbReference type="Proteomes" id="UP000016801">
    <property type="component" value="Unassembled WGS sequence"/>
</dbReference>
<dbReference type="PhylomeDB" id="M1W7L1"/>
<comment type="similarity">
    <text evidence="1 7">Belongs to the ClpA/ClpB family.</text>
</comment>
<dbReference type="Pfam" id="PF02861">
    <property type="entry name" value="Clp_N"/>
    <property type="match status" value="2"/>
</dbReference>
<dbReference type="VEuPathDB" id="FungiDB:CPUR_04961"/>
<gene>
    <name evidence="11" type="ORF">CPUR_04961</name>
</gene>
<comment type="caution">
    <text evidence="11">The sequence shown here is derived from an EMBL/GenBank/DDBJ whole genome shotgun (WGS) entry which is preliminary data.</text>
</comment>
<dbReference type="PROSITE" id="PS00871">
    <property type="entry name" value="CLPAB_2"/>
    <property type="match status" value="1"/>
</dbReference>
<reference evidence="11 12" key="1">
    <citation type="journal article" date="2013" name="PLoS Genet.">
        <title>Plant-symbiotic fungi as chemical engineers: Multi-genome analysis of the Clavicipitaceae reveals dynamics of alkaloid loci.</title>
        <authorList>
            <person name="Schardl C.L."/>
            <person name="Young C.A."/>
            <person name="Hesse U."/>
            <person name="Amyotte S.G."/>
            <person name="Andreeva K."/>
            <person name="Calie P.J."/>
            <person name="Fleetwood D.J."/>
            <person name="Haws D.C."/>
            <person name="Moore N."/>
            <person name="Oeser B."/>
            <person name="Panaccione D.G."/>
            <person name="Schweri K.K."/>
            <person name="Voisey C.R."/>
            <person name="Farman M.L."/>
            <person name="Jaromczyk J.W."/>
            <person name="Roe B.A."/>
            <person name="O'Sullivan D.M."/>
            <person name="Scott B."/>
            <person name="Tudzynski P."/>
            <person name="An Z."/>
            <person name="Arnaoudova E.G."/>
            <person name="Bullock C.T."/>
            <person name="Charlton N.D."/>
            <person name="Chen L."/>
            <person name="Cox M."/>
            <person name="Dinkins R.D."/>
            <person name="Florea S."/>
            <person name="Glenn A.E."/>
            <person name="Gordon A."/>
            <person name="Gueldener U."/>
            <person name="Harris D.R."/>
            <person name="Hollin W."/>
            <person name="Jaromczyk J."/>
            <person name="Johnson R.D."/>
            <person name="Khan A.K."/>
            <person name="Leistner E."/>
            <person name="Leuchtmann A."/>
            <person name="Li C."/>
            <person name="Liu J."/>
            <person name="Liu J."/>
            <person name="Liu M."/>
            <person name="Mace W."/>
            <person name="Machado C."/>
            <person name="Nagabhyru P."/>
            <person name="Pan J."/>
            <person name="Schmid J."/>
            <person name="Sugawara K."/>
            <person name="Steiner U."/>
            <person name="Takach J.E."/>
            <person name="Tanaka E."/>
            <person name="Webb J.S."/>
            <person name="Wilson E.V."/>
            <person name="Wiseman J.L."/>
            <person name="Yoshida R."/>
            <person name="Zeng Z."/>
        </authorList>
    </citation>
    <scope>NUCLEOTIDE SEQUENCE [LARGE SCALE GENOMIC DNA]</scope>
    <source>
        <strain evidence="11 12">20.1</strain>
    </source>
</reference>
<dbReference type="GO" id="GO:0016887">
    <property type="term" value="F:ATP hydrolysis activity"/>
    <property type="evidence" value="ECO:0007669"/>
    <property type="project" value="InterPro"/>
</dbReference>
<dbReference type="InterPro" id="IPR019489">
    <property type="entry name" value="Clp_ATPase_C"/>
</dbReference>
<accession>M1W7L1</accession>
<dbReference type="SUPFAM" id="SSF52540">
    <property type="entry name" value="P-loop containing nucleoside triphosphate hydrolases"/>
    <property type="match status" value="2"/>
</dbReference>
<dbReference type="InterPro" id="IPR018368">
    <property type="entry name" value="ClpA/B_CS1"/>
</dbReference>
<evidence type="ECO:0000256" key="3">
    <source>
        <dbReference type="ARBA" id="ARBA00022741"/>
    </source>
</evidence>
<dbReference type="CDD" id="cd19499">
    <property type="entry name" value="RecA-like_ClpB_Hsp104-like"/>
    <property type="match status" value="1"/>
</dbReference>
<dbReference type="GO" id="GO:0070370">
    <property type="term" value="P:cellular heat acclimation"/>
    <property type="evidence" value="ECO:0007669"/>
    <property type="project" value="EnsemblFungi"/>
</dbReference>
<keyword evidence="4 7" id="KW-0067">ATP-binding</keyword>
<dbReference type="AlphaFoldDB" id="M1W7L1"/>
<evidence type="ECO:0000256" key="6">
    <source>
        <dbReference type="PROSITE-ProRule" id="PRU01251"/>
    </source>
</evidence>
<dbReference type="Pfam" id="PF17871">
    <property type="entry name" value="AAA_lid_9"/>
    <property type="match status" value="1"/>
</dbReference>
<dbReference type="PROSITE" id="PS00870">
    <property type="entry name" value="CLPAB_1"/>
    <property type="match status" value="1"/>
</dbReference>
<evidence type="ECO:0000256" key="5">
    <source>
        <dbReference type="ARBA" id="ARBA00023186"/>
    </source>
</evidence>
<sequence length="926" mass="103427">MTARMDFTDRAQKAVEDAMSLAEQYGHSQLLPVHLAVSLLDPPVDRSKDQQNGPQNTTSTLFRQVIERAHGDPQIFDRNLKRSLTRLPAQDPPPEQVSLAPSFHAILRKAMDLQKIQKDSFIGVDHLITSLSEDHSIQTALREANIPKAKLVQDAVQAIRGTRRVDSKTADSEQENENLDKFTIDLTAMARDKKMDPVIGREEEIRRVVRILSRRTKNNPVLIGEPGVGKTTVVEGLAQRIVNRDVPDNLKQCKLLSLDVGALVAGSKFRGEFEERMKGVLKEVEDSKEMIVLFVDEIHLLMGAGSSGEGGMDAANLLKPMLARGQLHCIGATTLAEYRKYVEKDAAFERRFQQVLVKEPTIPETISILRGLKERYDRHHRVTILDSALVAAANLAARYLTSRRMPDSAIDLVDEAAAAVRVARESQPEIIDSLERKLRQLLIEIAALEKEHDEASQIRLRQAKRDAENVEEELAPLRAKYQSEIKRSEQIHLAKVKLDELEKRLEDAINMNNTAKAADLQYGAIPEQLAVIKELEARKVAADAQLNASGADNGSAMVTDIVTADHINEIVARWTGIPVTRLRTSEKEKLVNMERVLGKVVVGQKEAVHSVANAIRLQRSGLSNPNQPPSFLFCGPSGTGKTLLTKALAEFLFDDPKAMIRFDMSEYQERHALSRMIGAPPGYVGHDAGGQLTEALRRKPFSILLFDEVEKAAKEVLTVLLQLMDDGRITDGQGRVVDAKNCIVVMTSNLGAEYLIRPGSKEGRIDAPTRELVMSALRNYFLPEFLNRINSVVIFNRLTRKEIRKIVDIRIGEIQKRLEDNGRKVKIDISDEAKDYLGNAGYSPAYGARPLSRLIEKEVLNRLAILILRNNIQDGEIARVELVHDKITVLPNHPDSEMSDDDEMMDDSDDAVDELVGEDMDQDIYD</sequence>
<dbReference type="Gene3D" id="1.10.1780.10">
    <property type="entry name" value="Clp, N-terminal domain"/>
    <property type="match status" value="1"/>
</dbReference>
<dbReference type="GO" id="GO:0140602">
    <property type="term" value="C:nucleolar peripheral inclusion body"/>
    <property type="evidence" value="ECO:0007669"/>
    <property type="project" value="EnsemblFungi"/>
</dbReference>
<dbReference type="GO" id="GO:0043335">
    <property type="term" value="P:protein unfolding"/>
    <property type="evidence" value="ECO:0007669"/>
    <property type="project" value="EnsemblFungi"/>
</dbReference>
<dbReference type="FunFam" id="3.40.50.300:FF:000010">
    <property type="entry name" value="Chaperone clpB 1, putative"/>
    <property type="match status" value="1"/>
</dbReference>
<dbReference type="GO" id="GO:0042026">
    <property type="term" value="P:protein refolding"/>
    <property type="evidence" value="ECO:0007669"/>
    <property type="project" value="EnsemblFungi"/>
</dbReference>
<dbReference type="Pfam" id="PF07724">
    <property type="entry name" value="AAA_2"/>
    <property type="match status" value="1"/>
</dbReference>
<evidence type="ECO:0000259" key="10">
    <source>
        <dbReference type="PROSITE" id="PS51903"/>
    </source>
</evidence>
<dbReference type="InterPro" id="IPR036628">
    <property type="entry name" value="Clp_N_dom_sf"/>
</dbReference>
<dbReference type="InterPro" id="IPR004176">
    <property type="entry name" value="Clp_R_N"/>
</dbReference>
<dbReference type="SUPFAM" id="SSF81923">
    <property type="entry name" value="Double Clp-N motif"/>
    <property type="match status" value="1"/>
</dbReference>
<dbReference type="InterPro" id="IPR041546">
    <property type="entry name" value="ClpA/ClpB_AAA_lid"/>
</dbReference>
<keyword evidence="12" id="KW-1185">Reference proteome</keyword>
<dbReference type="eggNOG" id="KOG1051">
    <property type="taxonomic scope" value="Eukaryota"/>
</dbReference>
<protein>
    <submittedName>
        <fullName evidence="11">Probable heat shock protein HSP104 (Endopeptidase Clp ATP-binding chain HSP104)</fullName>
    </submittedName>
</protein>
<keyword evidence="5 7" id="KW-0143">Chaperone</keyword>
<dbReference type="GO" id="GO:0005524">
    <property type="term" value="F:ATP binding"/>
    <property type="evidence" value="ECO:0007669"/>
    <property type="project" value="UniProtKB-KW"/>
</dbReference>
<dbReference type="InterPro" id="IPR050130">
    <property type="entry name" value="ClpA_ClpB"/>
</dbReference>
<feature type="domain" description="Clp R" evidence="10">
    <location>
        <begin position="3"/>
        <end position="162"/>
    </location>
</feature>
<dbReference type="PANTHER" id="PTHR11638">
    <property type="entry name" value="ATP-DEPENDENT CLP PROTEASE"/>
    <property type="match status" value="1"/>
</dbReference>
<evidence type="ECO:0000256" key="8">
    <source>
        <dbReference type="SAM" id="Coils"/>
    </source>
</evidence>
<dbReference type="FunFam" id="3.40.50.300:FF:000025">
    <property type="entry name" value="ATP-dependent Clp protease subunit"/>
    <property type="match status" value="1"/>
</dbReference>
<dbReference type="InterPro" id="IPR001270">
    <property type="entry name" value="ClpA/B"/>
</dbReference>
<dbReference type="GO" id="GO:0005829">
    <property type="term" value="C:cytosol"/>
    <property type="evidence" value="ECO:0007669"/>
    <property type="project" value="TreeGrafter"/>
</dbReference>
<organism evidence="11 12">
    <name type="scientific">Claviceps purpurea (strain 20.1)</name>
    <name type="common">Ergot fungus</name>
    <name type="synonym">Sphacelia segetum</name>
    <dbReference type="NCBI Taxonomy" id="1111077"/>
    <lineage>
        <taxon>Eukaryota</taxon>
        <taxon>Fungi</taxon>
        <taxon>Dikarya</taxon>
        <taxon>Ascomycota</taxon>
        <taxon>Pezizomycotina</taxon>
        <taxon>Sordariomycetes</taxon>
        <taxon>Hypocreomycetidae</taxon>
        <taxon>Hypocreales</taxon>
        <taxon>Clavicipitaceae</taxon>
        <taxon>Claviceps</taxon>
    </lineage>
</organism>
<evidence type="ECO:0000313" key="11">
    <source>
        <dbReference type="EMBL" id="CCE31110.1"/>
    </source>
</evidence>
<feature type="coiled-coil region" evidence="8">
    <location>
        <begin position="431"/>
        <end position="518"/>
    </location>
</feature>
<dbReference type="Pfam" id="PF10431">
    <property type="entry name" value="ClpB_D2-small"/>
    <property type="match status" value="1"/>
</dbReference>
<dbReference type="PANTHER" id="PTHR11638:SF18">
    <property type="entry name" value="HEAT SHOCK PROTEIN 104"/>
    <property type="match status" value="1"/>
</dbReference>
<dbReference type="InterPro" id="IPR027417">
    <property type="entry name" value="P-loop_NTPase"/>
</dbReference>
<dbReference type="GO" id="GO:0140453">
    <property type="term" value="C:protein aggregate center"/>
    <property type="evidence" value="ECO:0007669"/>
    <property type="project" value="EnsemblFungi"/>
</dbReference>
<dbReference type="GO" id="GO:0051787">
    <property type="term" value="F:misfolded protein binding"/>
    <property type="evidence" value="ECO:0007669"/>
    <property type="project" value="EnsemblFungi"/>
</dbReference>
<dbReference type="SMART" id="SM01086">
    <property type="entry name" value="ClpB_D2-small"/>
    <property type="match status" value="1"/>
</dbReference>
<dbReference type="Gene3D" id="1.10.8.60">
    <property type="match status" value="1"/>
</dbReference>
<feature type="region of interest" description="Disordered" evidence="9">
    <location>
        <begin position="891"/>
        <end position="911"/>
    </location>
</feature>
<dbReference type="EMBL" id="CAGA01000028">
    <property type="protein sequence ID" value="CCE31110.1"/>
    <property type="molecule type" value="Genomic_DNA"/>
</dbReference>
<keyword evidence="8" id="KW-0175">Coiled coil</keyword>
<evidence type="ECO:0000256" key="4">
    <source>
        <dbReference type="ARBA" id="ARBA00022840"/>
    </source>
</evidence>
<dbReference type="OrthoDB" id="47330at2759"/>
<evidence type="ECO:0000313" key="12">
    <source>
        <dbReference type="Proteomes" id="UP000016801"/>
    </source>
</evidence>
<evidence type="ECO:0000256" key="9">
    <source>
        <dbReference type="SAM" id="MobiDB-lite"/>
    </source>
</evidence>